<evidence type="ECO:0000256" key="4">
    <source>
        <dbReference type="PROSITE-ProRule" id="PRU10141"/>
    </source>
</evidence>
<dbReference type="PROSITE" id="PS00108">
    <property type="entry name" value="PROTEIN_KINASE_ST"/>
    <property type="match status" value="1"/>
</dbReference>
<keyword evidence="7" id="KW-0812">Transmembrane</keyword>
<dbReference type="InterPro" id="IPR050235">
    <property type="entry name" value="CK1_Ser-Thr_kinase"/>
</dbReference>
<dbReference type="EMBL" id="JAHFZB010000005">
    <property type="protein sequence ID" value="KAK6489496.1"/>
    <property type="molecule type" value="Genomic_DNA"/>
</dbReference>
<dbReference type="PROSITE" id="PS00107">
    <property type="entry name" value="PROTEIN_KINASE_ATP"/>
    <property type="match status" value="1"/>
</dbReference>
<dbReference type="InterPro" id="IPR000719">
    <property type="entry name" value="Prot_kinase_dom"/>
</dbReference>
<comment type="similarity">
    <text evidence="5">Belongs to the protein kinase superfamily.</text>
</comment>
<feature type="transmembrane region" description="Helical" evidence="7">
    <location>
        <begin position="477"/>
        <end position="495"/>
    </location>
</feature>
<dbReference type="EC" id="2.7.11.1" evidence="1"/>
<keyword evidence="7" id="KW-1133">Transmembrane helix</keyword>
<dbReference type="InterPro" id="IPR017441">
    <property type="entry name" value="Protein_kinase_ATP_BS"/>
</dbReference>
<dbReference type="Gene3D" id="1.10.510.10">
    <property type="entry name" value="Transferase(Phosphotransferase) domain 1"/>
    <property type="match status" value="1"/>
</dbReference>
<protein>
    <recommendedName>
        <fullName evidence="1">non-specific serine/threonine protein kinase</fullName>
        <ecNumber evidence="1">2.7.11.1</ecNumber>
    </recommendedName>
</protein>
<keyword evidence="2 4" id="KW-0547">Nucleotide-binding</keyword>
<keyword evidence="5" id="KW-0723">Serine/threonine-protein kinase</keyword>
<keyword evidence="7" id="KW-0472">Membrane</keyword>
<evidence type="ECO:0000256" key="5">
    <source>
        <dbReference type="RuleBase" id="RU000304"/>
    </source>
</evidence>
<sequence>MIFRELPNIWKESAVQTTSVFLFLYFEYLASAVMPPKKSLLPRSFPEGMIVTDTEKKTWRLGKIIGQGGFGLIYLASNNTSAPVAEDADFVIKVEYYENGSLFSELKFYQRAAKQDCIKKWMKNKKLPFLGIPCYWGSGLAEFQGKRYRFMVMDRLGCDLQKLFEGNGKKFKWKTVLQLGVQMLDVLEYIHENEYIHGDIKAANLLLCYKDPSKVFLADYGLSYRYSPNGTLKEYKEDPKTRHNGTIEYTSIDAHKGVAPSRRGDLEILGYCLLHWMCGKLPWEKDLKKPLLVQEAKTELMENLPGSVIHCSSPGANCGEIARFLSCVKTLEYDERPNYQLLKDILLDGLRETKIDYRGPLDFSTASELEAHGSKWSNSVTKPKSTKPKPRNLEPTETSESAEYPTQTHSRQRKAQSESLEKEMVPLASGLRRKKQHKPLHLQNSGDIINQEETCLPPSKESILIEWQTTTSREVKMYGLIIPFLLALILLVVCFL</sequence>
<proteinExistence type="inferred from homology"/>
<gene>
    <name evidence="9" type="ORF">HHUSO_G6305</name>
</gene>
<dbReference type="SUPFAM" id="SSF56112">
    <property type="entry name" value="Protein kinase-like (PK-like)"/>
    <property type="match status" value="1"/>
</dbReference>
<feature type="compositionally biased region" description="Polar residues" evidence="6">
    <location>
        <begin position="395"/>
        <end position="409"/>
    </location>
</feature>
<keyword evidence="10" id="KW-1185">Reference proteome</keyword>
<feature type="region of interest" description="Disordered" evidence="6">
    <location>
        <begin position="372"/>
        <end position="422"/>
    </location>
</feature>
<evidence type="ECO:0000259" key="8">
    <source>
        <dbReference type="PROSITE" id="PS50011"/>
    </source>
</evidence>
<evidence type="ECO:0000256" key="6">
    <source>
        <dbReference type="SAM" id="MobiDB-lite"/>
    </source>
</evidence>
<dbReference type="Proteomes" id="UP001369086">
    <property type="component" value="Unassembled WGS sequence"/>
</dbReference>
<dbReference type="InterPro" id="IPR011009">
    <property type="entry name" value="Kinase-like_dom_sf"/>
</dbReference>
<evidence type="ECO:0000256" key="3">
    <source>
        <dbReference type="ARBA" id="ARBA00022840"/>
    </source>
</evidence>
<keyword evidence="5" id="KW-0808">Transferase</keyword>
<name>A0ABR0ZYC4_HUSHU</name>
<dbReference type="PANTHER" id="PTHR11909">
    <property type="entry name" value="CASEIN KINASE-RELATED"/>
    <property type="match status" value="1"/>
</dbReference>
<evidence type="ECO:0000313" key="9">
    <source>
        <dbReference type="EMBL" id="KAK6489496.1"/>
    </source>
</evidence>
<dbReference type="PROSITE" id="PS50011">
    <property type="entry name" value="PROTEIN_KINASE_DOM"/>
    <property type="match status" value="1"/>
</dbReference>
<keyword evidence="3 4" id="KW-0067">ATP-binding</keyword>
<evidence type="ECO:0000256" key="2">
    <source>
        <dbReference type="ARBA" id="ARBA00022741"/>
    </source>
</evidence>
<dbReference type="InterPro" id="IPR008271">
    <property type="entry name" value="Ser/Thr_kinase_AS"/>
</dbReference>
<feature type="binding site" evidence="4">
    <location>
        <position position="93"/>
    </location>
    <ligand>
        <name>ATP</name>
        <dbReference type="ChEBI" id="CHEBI:30616"/>
    </ligand>
</feature>
<dbReference type="SMART" id="SM00220">
    <property type="entry name" value="S_TKc"/>
    <property type="match status" value="1"/>
</dbReference>
<dbReference type="Pfam" id="PF00069">
    <property type="entry name" value="Pkinase"/>
    <property type="match status" value="1"/>
</dbReference>
<comment type="caution">
    <text evidence="9">The sequence shown here is derived from an EMBL/GenBank/DDBJ whole genome shotgun (WGS) entry which is preliminary data.</text>
</comment>
<evidence type="ECO:0000313" key="10">
    <source>
        <dbReference type="Proteomes" id="UP001369086"/>
    </source>
</evidence>
<evidence type="ECO:0000256" key="1">
    <source>
        <dbReference type="ARBA" id="ARBA00012513"/>
    </source>
</evidence>
<evidence type="ECO:0000256" key="7">
    <source>
        <dbReference type="SAM" id="Phobius"/>
    </source>
</evidence>
<keyword evidence="5" id="KW-0418">Kinase</keyword>
<feature type="domain" description="Protein kinase" evidence="8">
    <location>
        <begin position="59"/>
        <end position="347"/>
    </location>
</feature>
<reference evidence="9 10" key="1">
    <citation type="submission" date="2021-05" db="EMBL/GenBank/DDBJ databases">
        <authorList>
            <person name="Zahm M."/>
            <person name="Klopp C."/>
            <person name="Cabau C."/>
            <person name="Kuhl H."/>
            <person name="Suciu R."/>
            <person name="Ciorpac M."/>
            <person name="Holostenco D."/>
            <person name="Gessner J."/>
            <person name="Wuertz S."/>
            <person name="Hohne C."/>
            <person name="Stock M."/>
            <person name="Gislard M."/>
            <person name="Lluch J."/>
            <person name="Milhes M."/>
            <person name="Lampietro C."/>
            <person name="Lopez Roques C."/>
            <person name="Donnadieu C."/>
            <person name="Du K."/>
            <person name="Schartl M."/>
            <person name="Guiguen Y."/>
        </authorList>
    </citation>
    <scope>NUCLEOTIDE SEQUENCE [LARGE SCALE GENOMIC DNA]</scope>
    <source>
        <strain evidence="9">Hh-F2</strain>
        <tissue evidence="9">Blood</tissue>
    </source>
</reference>
<organism evidence="9 10">
    <name type="scientific">Huso huso</name>
    <name type="common">Beluga</name>
    <name type="synonym">Acipenser huso</name>
    <dbReference type="NCBI Taxonomy" id="61971"/>
    <lineage>
        <taxon>Eukaryota</taxon>
        <taxon>Metazoa</taxon>
        <taxon>Chordata</taxon>
        <taxon>Craniata</taxon>
        <taxon>Vertebrata</taxon>
        <taxon>Euteleostomi</taxon>
        <taxon>Actinopterygii</taxon>
        <taxon>Chondrostei</taxon>
        <taxon>Acipenseriformes</taxon>
        <taxon>Acipenseridae</taxon>
        <taxon>Huso</taxon>
    </lineage>
</organism>
<accession>A0ABR0ZYC4</accession>